<accession>A0A1H9XZM8</accession>
<name>A0A1H9XZM8_9PSEU</name>
<dbReference type="Proteomes" id="UP000199028">
    <property type="component" value="Unassembled WGS sequence"/>
</dbReference>
<organism evidence="1 2">
    <name type="scientific">Lentzea flaviverrucosa</name>
    <dbReference type="NCBI Taxonomy" id="200379"/>
    <lineage>
        <taxon>Bacteria</taxon>
        <taxon>Bacillati</taxon>
        <taxon>Actinomycetota</taxon>
        <taxon>Actinomycetes</taxon>
        <taxon>Pseudonocardiales</taxon>
        <taxon>Pseudonocardiaceae</taxon>
        <taxon>Lentzea</taxon>
    </lineage>
</organism>
<protein>
    <submittedName>
        <fullName evidence="1">Uncharacterized protein</fullName>
    </submittedName>
</protein>
<reference evidence="2" key="1">
    <citation type="submission" date="2016-10" db="EMBL/GenBank/DDBJ databases">
        <authorList>
            <person name="Varghese N."/>
            <person name="Submissions S."/>
        </authorList>
    </citation>
    <scope>NUCLEOTIDE SEQUENCE [LARGE SCALE GENOMIC DNA]</scope>
    <source>
        <strain evidence="2">CGMCC 4.578</strain>
    </source>
</reference>
<sequence>MSRNPFQAQINLARRDAEHAGHRHAQLCVAAAAIPILTHFPTASAVIIGVDDWAVRQRGARILAVLSSLGTLLWVFTPDDTADVAHLSVPATSKPANVGVAAQWDQLCAEAEDLLSQAVRHTSPELMQWRPEAGDAIDESDADAFVVDLPTSLAVPNHRAAQSDEVQKDNPILALQCDLKVDITARRCVVRCTVHLTQDEVDADDSEAAARHFCCDRGRRWVFLVHRTIHKETEGLRDLSLTELAAEIRYWLEDDCAGGYALGSAAAEVLTVRRYLYGYAEHIPLDVNIKALSPTAALVWVADMDCPGVPPQELIGCDAYASDGVTYLYTVIDLGEPSR</sequence>
<gene>
    <name evidence="1" type="ORF">SAMN05216195_12723</name>
</gene>
<keyword evidence="2" id="KW-1185">Reference proteome</keyword>
<dbReference type="RefSeq" id="WP_090074489.1">
    <property type="nucleotide sequence ID" value="NZ_FOFT01000027.1"/>
</dbReference>
<evidence type="ECO:0000313" key="2">
    <source>
        <dbReference type="Proteomes" id="UP000199028"/>
    </source>
</evidence>
<dbReference type="OrthoDB" id="9951564at2"/>
<evidence type="ECO:0000313" key="1">
    <source>
        <dbReference type="EMBL" id="SES51207.1"/>
    </source>
</evidence>
<proteinExistence type="predicted"/>
<dbReference type="EMBL" id="FOFT01000027">
    <property type="protein sequence ID" value="SES51207.1"/>
    <property type="molecule type" value="Genomic_DNA"/>
</dbReference>
<dbReference type="AlphaFoldDB" id="A0A1H9XZM8"/>